<evidence type="ECO:0000313" key="1">
    <source>
        <dbReference type="EMBL" id="KYG79139.1"/>
    </source>
</evidence>
<organism evidence="1 2">
    <name type="scientific">Roseivirga echinicomitans</name>
    <dbReference type="NCBI Taxonomy" id="296218"/>
    <lineage>
        <taxon>Bacteria</taxon>
        <taxon>Pseudomonadati</taxon>
        <taxon>Bacteroidota</taxon>
        <taxon>Cytophagia</taxon>
        <taxon>Cytophagales</taxon>
        <taxon>Roseivirgaceae</taxon>
        <taxon>Roseivirga</taxon>
    </lineage>
</organism>
<sequence>MKTILLALSVSLLFWSCDTKPTVVYPTDDNGQVGEQALIVDSTLVLTGDLPVYFDSTDYLLFPIGEIRVSSRAGSKLYLGSGGSGDFSFSSGYLSGSSYTGSLSKIMIQHLDSSNFRPITEQHLKIRSFQFLESIRKKTGQQLVVMTVTDRDTNNDGKLTNDDIESLYLSHLSGQNFKKLTFELQELLDWKILIVNKRLYFRTLEDIDKNGEFDKKDKIHHFLIDLTDPDFKVVEYNSLG</sequence>
<dbReference type="PROSITE" id="PS00018">
    <property type="entry name" value="EF_HAND_1"/>
    <property type="match status" value="1"/>
</dbReference>
<comment type="caution">
    <text evidence="1">The sequence shown here is derived from an EMBL/GenBank/DDBJ whole genome shotgun (WGS) entry which is preliminary data.</text>
</comment>
<evidence type="ECO:0000313" key="2">
    <source>
        <dbReference type="Proteomes" id="UP000075615"/>
    </source>
</evidence>
<dbReference type="EMBL" id="LRDB01000011">
    <property type="protein sequence ID" value="KYG79139.1"/>
    <property type="molecule type" value="Genomic_DNA"/>
</dbReference>
<protein>
    <recommendedName>
        <fullName evidence="3">EF-hand domain-containing protein</fullName>
    </recommendedName>
</protein>
<dbReference type="RefSeq" id="WP_068414177.1">
    <property type="nucleotide sequence ID" value="NZ_LRDB01000011.1"/>
</dbReference>
<dbReference type="AlphaFoldDB" id="A0A150XK80"/>
<reference evidence="1 2" key="1">
    <citation type="submission" date="2016-01" db="EMBL/GenBank/DDBJ databases">
        <title>Genome sequencing of Roseivirga echinicomitans KMM 6058.</title>
        <authorList>
            <person name="Selvaratnam C."/>
            <person name="Thevarajoo S."/>
            <person name="Goh K.M."/>
            <person name="Ee R."/>
            <person name="Chan K.-G."/>
            <person name="Chong C.S."/>
        </authorList>
    </citation>
    <scope>NUCLEOTIDE SEQUENCE [LARGE SCALE GENOMIC DNA]</scope>
    <source>
        <strain evidence="1 2">KMM 6058</strain>
    </source>
</reference>
<gene>
    <name evidence="1" type="ORF">AWN68_17885</name>
</gene>
<dbReference type="OrthoDB" id="997423at2"/>
<accession>A0A150XK80</accession>
<evidence type="ECO:0008006" key="3">
    <source>
        <dbReference type="Google" id="ProtNLM"/>
    </source>
</evidence>
<dbReference type="Proteomes" id="UP000075615">
    <property type="component" value="Unassembled WGS sequence"/>
</dbReference>
<keyword evidence="2" id="KW-1185">Reference proteome</keyword>
<name>A0A150XK80_9BACT</name>
<proteinExistence type="predicted"/>
<dbReference type="InterPro" id="IPR018247">
    <property type="entry name" value="EF_Hand_1_Ca_BS"/>
</dbReference>